<proteinExistence type="inferred from homology"/>
<dbReference type="EMBL" id="GIIL01003160">
    <property type="protein sequence ID" value="NOV46886.1"/>
    <property type="molecule type" value="Transcribed_RNA"/>
</dbReference>
<organism evidence="8">
    <name type="scientific">Xenopsylla cheopis</name>
    <name type="common">Oriental rat flea</name>
    <name type="synonym">Pulex cheopis</name>
    <dbReference type="NCBI Taxonomy" id="163159"/>
    <lineage>
        <taxon>Eukaryota</taxon>
        <taxon>Metazoa</taxon>
        <taxon>Ecdysozoa</taxon>
        <taxon>Arthropoda</taxon>
        <taxon>Hexapoda</taxon>
        <taxon>Insecta</taxon>
        <taxon>Pterygota</taxon>
        <taxon>Neoptera</taxon>
        <taxon>Endopterygota</taxon>
        <taxon>Siphonaptera</taxon>
        <taxon>Pulicidae</taxon>
        <taxon>Xenopsyllinae</taxon>
        <taxon>Xenopsylla</taxon>
    </lineage>
</organism>
<dbReference type="HAMAP" id="MF_03040">
    <property type="entry name" value="USB1"/>
    <property type="match status" value="1"/>
</dbReference>
<dbReference type="GO" id="GO:1990838">
    <property type="term" value="F:poly(U)-specific exoribonuclease activity, producing 3' uridine cyclic phosphate ends"/>
    <property type="evidence" value="ECO:0007669"/>
    <property type="project" value="UniProtKB-UniRule"/>
</dbReference>
<feature type="active site" description="Proton donor/acceptor" evidence="6">
    <location>
        <position position="136"/>
    </location>
</feature>
<dbReference type="SUPFAM" id="SSF55144">
    <property type="entry name" value="LigT-like"/>
    <property type="match status" value="1"/>
</dbReference>
<evidence type="ECO:0000256" key="7">
    <source>
        <dbReference type="SAM" id="MobiDB-lite"/>
    </source>
</evidence>
<dbReference type="PANTHER" id="PTHR13522">
    <property type="entry name" value="U6 SNRNA PHOSPHODIESTERASE 1"/>
    <property type="match status" value="1"/>
</dbReference>
<evidence type="ECO:0000256" key="4">
    <source>
        <dbReference type="ARBA" id="ARBA00023242"/>
    </source>
</evidence>
<comment type="catalytic activity">
    <reaction evidence="5">
        <text>a 3'-end uridylyl-uridine-RNA = a 3'-end 2',3'-cyclophospho-uridine-RNA + uridine</text>
        <dbReference type="Rhea" id="RHEA:46052"/>
        <dbReference type="Rhea" id="RHEA-COMP:17384"/>
        <dbReference type="Rhea" id="RHEA-COMP:17385"/>
        <dbReference type="ChEBI" id="CHEBI:16704"/>
        <dbReference type="ChEBI" id="CHEBI:85643"/>
        <dbReference type="ChEBI" id="CHEBI:85644"/>
    </reaction>
    <physiologicalReaction direction="left-to-right" evidence="5">
        <dbReference type="Rhea" id="RHEA:46053"/>
    </physiologicalReaction>
</comment>
<evidence type="ECO:0000256" key="5">
    <source>
        <dbReference type="ARBA" id="ARBA00029300"/>
    </source>
</evidence>
<reference evidence="8" key="1">
    <citation type="submission" date="2020-03" db="EMBL/GenBank/DDBJ databases">
        <title>Transcriptomic Profiling of the Digestive Tract of the Rat Flea, Xenopsylla cheopis, Following Blood Feeding and Infection with Yersinia pestis.</title>
        <authorList>
            <person name="Bland D.M."/>
            <person name="Martens C.A."/>
            <person name="Virtaneva K."/>
            <person name="Kanakabandi K."/>
            <person name="Long D."/>
            <person name="Rosenke R."/>
            <person name="Saturday G.A."/>
            <person name="Hoyt F.H."/>
            <person name="Bruno D.P."/>
            <person name="Ribeiro J.M.C."/>
            <person name="Hinnebusch J."/>
        </authorList>
    </citation>
    <scope>NUCLEOTIDE SEQUENCE</scope>
</reference>
<keyword evidence="3" id="KW-0456">Lyase</keyword>
<dbReference type="GO" id="GO:0034477">
    <property type="term" value="P:U6 snRNA 3'-end processing"/>
    <property type="evidence" value="ECO:0007669"/>
    <property type="project" value="UniProtKB-UniRule"/>
</dbReference>
<dbReference type="InterPro" id="IPR009097">
    <property type="entry name" value="Cyclic_Pdiesterase"/>
</dbReference>
<keyword evidence="1 6" id="KW-0540">Nuclease</keyword>
<keyword evidence="4 6" id="KW-0539">Nucleus</keyword>
<accession>A0A6M2DLH8</accession>
<feature type="active site" description="Proton donor/acceptor" evidence="6">
    <location>
        <position position="224"/>
    </location>
</feature>
<keyword evidence="2 6" id="KW-0378">Hydrolase</keyword>
<comment type="similarity">
    <text evidence="6">Belongs to the 2H phosphoesterase superfamily. USB1 family.</text>
</comment>
<dbReference type="PANTHER" id="PTHR13522:SF3">
    <property type="entry name" value="U6 SNRNA PHOSPHODIESTERASE 1"/>
    <property type="match status" value="1"/>
</dbReference>
<comment type="subcellular location">
    <subcellularLocation>
        <location evidence="6">Nucleus</location>
    </subcellularLocation>
</comment>
<dbReference type="Gene3D" id="3.90.1140.10">
    <property type="entry name" value="Cyclic phosphodiesterase"/>
    <property type="match status" value="1"/>
</dbReference>
<evidence type="ECO:0000256" key="6">
    <source>
        <dbReference type="HAMAP-Rule" id="MF_03040"/>
    </source>
</evidence>
<name>A0A6M2DLH8_XENCH</name>
<evidence type="ECO:0000256" key="1">
    <source>
        <dbReference type="ARBA" id="ARBA00022722"/>
    </source>
</evidence>
<dbReference type="AlphaFoldDB" id="A0A6M2DLH8"/>
<comment type="function">
    <text evidence="6">Phosphodiesterase responsible for the U6 snRNA 3' end processing. Acts as an exoribonuclease (RNase) responsible for trimming the poly(U) tract of the last nucleotides in the pre-U6 snRNA molecule, leading to the formation of mature U6 snRNA.</text>
</comment>
<evidence type="ECO:0000256" key="2">
    <source>
        <dbReference type="ARBA" id="ARBA00022801"/>
    </source>
</evidence>
<dbReference type="Pfam" id="PF09749">
    <property type="entry name" value="HVSL"/>
    <property type="match status" value="1"/>
</dbReference>
<dbReference type="GO" id="GO:0016829">
    <property type="term" value="F:lyase activity"/>
    <property type="evidence" value="ECO:0007669"/>
    <property type="project" value="UniProtKB-KW"/>
</dbReference>
<protein>
    <recommendedName>
        <fullName evidence="6">U6 snRNA phosphodiesterase</fullName>
        <ecNumber evidence="6">3.1.4.-</ecNumber>
    </recommendedName>
</protein>
<evidence type="ECO:0000256" key="3">
    <source>
        <dbReference type="ARBA" id="ARBA00023239"/>
    </source>
</evidence>
<dbReference type="EC" id="3.1.4.-" evidence="6"/>
<evidence type="ECO:0000313" key="8">
    <source>
        <dbReference type="EMBL" id="NOV46886.1"/>
    </source>
</evidence>
<dbReference type="GO" id="GO:0005634">
    <property type="term" value="C:nucleus"/>
    <property type="evidence" value="ECO:0007669"/>
    <property type="project" value="UniProtKB-SubCell"/>
</dbReference>
<feature type="region of interest" description="Disordered" evidence="7">
    <location>
        <begin position="22"/>
        <end position="67"/>
    </location>
</feature>
<dbReference type="InterPro" id="IPR027521">
    <property type="entry name" value="Usb1"/>
</dbReference>
<sequence length="286" mass="33400">MKTNVEVMENMMATSLALLSSYESDNEDEDSIKDTQRTQHRKRSLEDNSDANAKKKTNQNRLPPPNIVLKETAPSIDAHVDDDPNCHNGRVRTFAHERGNWATFVYVQYEDDGLIEILCSDIKEIYPNLENVDDYHISITKTFVLRHHWIEPFVKTVKENIENIEKFDITFGDFEIYTNEDKTRTFLGLKVTSGIKDLIKVVQQLDKSLCDYKLPVFYKDPSFHMSILWCTGNHKEELEKLLPKLNETFYKVIEMHADTFNALELSVDRLICKTGNQLYHLPFQRY</sequence>